<dbReference type="EMBL" id="MLHH01000014">
    <property type="protein sequence ID" value="OOF36205.1"/>
    <property type="molecule type" value="Genomic_DNA"/>
</dbReference>
<evidence type="ECO:0000259" key="8">
    <source>
        <dbReference type="Pfam" id="PF01545"/>
    </source>
</evidence>
<proteinExistence type="predicted"/>
<keyword evidence="3" id="KW-0864">Zinc transport</keyword>
<sequence length="220" mass="24270">MSHTHYEHPHNHAHSHNHSHTPTNKRILGLSFAIISLYMIVEFLGGYLFNSLALMADAGHMANDSLSLFLALIALFLNLKWQKLFALINGASLVGVAVWILYEAIERWQTPTEMMALPMLGVAVIGLLVNILVAWIMLKSDQDNLNIRAAYLHVLADLFGSVVAIVAGLSAWLLNWQWVDVMASGILSLLVLRSGLSVTIQALKALRDPLASISVDHHSH</sequence>
<keyword evidence="3" id="KW-0813">Transport</keyword>
<dbReference type="InterPro" id="IPR050681">
    <property type="entry name" value="CDF/SLC30A"/>
</dbReference>
<gene>
    <name evidence="9" type="ORF">BKK48_07145</name>
</gene>
<keyword evidence="5 7" id="KW-0472">Membrane</keyword>
<keyword evidence="4 7" id="KW-1133">Transmembrane helix</keyword>
<feature type="compositionally biased region" description="Basic and acidic residues" evidence="6">
    <location>
        <begin position="1"/>
        <end position="10"/>
    </location>
</feature>
<accession>A0A1V3I8X4</accession>
<dbReference type="PANTHER" id="PTHR11562:SF17">
    <property type="entry name" value="RE54080P-RELATED"/>
    <property type="match status" value="1"/>
</dbReference>
<dbReference type="PANTHER" id="PTHR11562">
    <property type="entry name" value="CATION EFFLUX PROTEIN/ ZINC TRANSPORTER"/>
    <property type="match status" value="1"/>
</dbReference>
<comment type="caution">
    <text evidence="9">The sequence shown here is derived from an EMBL/GenBank/DDBJ whole genome shotgun (WGS) entry which is preliminary data.</text>
</comment>
<dbReference type="NCBIfam" id="TIGR01297">
    <property type="entry name" value="CDF"/>
    <property type="match status" value="1"/>
</dbReference>
<dbReference type="InterPro" id="IPR058533">
    <property type="entry name" value="Cation_efflux_TM"/>
</dbReference>
<dbReference type="InterPro" id="IPR002524">
    <property type="entry name" value="Cation_efflux"/>
</dbReference>
<evidence type="ECO:0000256" key="1">
    <source>
        <dbReference type="ARBA" id="ARBA00004141"/>
    </source>
</evidence>
<dbReference type="STRING" id="1908258.BKK48_07145"/>
<evidence type="ECO:0000256" key="7">
    <source>
        <dbReference type="SAM" id="Phobius"/>
    </source>
</evidence>
<dbReference type="InterPro" id="IPR027469">
    <property type="entry name" value="Cation_efflux_TMD_sf"/>
</dbReference>
<keyword evidence="3" id="KW-0406">Ion transport</keyword>
<feature type="region of interest" description="Disordered" evidence="6">
    <location>
        <begin position="1"/>
        <end position="20"/>
    </location>
</feature>
<dbReference type="Gene3D" id="1.20.1510.10">
    <property type="entry name" value="Cation efflux protein transmembrane domain"/>
    <property type="match status" value="1"/>
</dbReference>
<keyword evidence="3" id="KW-0862">Zinc</keyword>
<feature type="transmembrane region" description="Helical" evidence="7">
    <location>
        <begin position="150"/>
        <end position="175"/>
    </location>
</feature>
<reference evidence="9 10" key="1">
    <citation type="submission" date="2016-10" db="EMBL/GenBank/DDBJ databases">
        <title>Rodentibacter gen. nov. and new species.</title>
        <authorList>
            <person name="Christensen H."/>
        </authorList>
    </citation>
    <scope>NUCLEOTIDE SEQUENCE [LARGE SCALE GENOMIC DNA]</scope>
    <source>
        <strain evidence="9 10">Ac69</strain>
    </source>
</reference>
<feature type="transmembrane region" description="Helical" evidence="7">
    <location>
        <begin position="181"/>
        <end position="203"/>
    </location>
</feature>
<evidence type="ECO:0000313" key="9">
    <source>
        <dbReference type="EMBL" id="OOF36205.1"/>
    </source>
</evidence>
<dbReference type="OrthoDB" id="9809646at2"/>
<evidence type="ECO:0000256" key="5">
    <source>
        <dbReference type="ARBA" id="ARBA00023136"/>
    </source>
</evidence>
<dbReference type="Proteomes" id="UP000189437">
    <property type="component" value="Unassembled WGS sequence"/>
</dbReference>
<dbReference type="Pfam" id="PF01545">
    <property type="entry name" value="Cation_efflux"/>
    <property type="match status" value="1"/>
</dbReference>
<feature type="transmembrane region" description="Helical" evidence="7">
    <location>
        <begin position="114"/>
        <end position="138"/>
    </location>
</feature>
<evidence type="ECO:0000256" key="4">
    <source>
        <dbReference type="ARBA" id="ARBA00022989"/>
    </source>
</evidence>
<dbReference type="SUPFAM" id="SSF161111">
    <property type="entry name" value="Cation efflux protein transmembrane domain-like"/>
    <property type="match status" value="1"/>
</dbReference>
<feature type="transmembrane region" description="Helical" evidence="7">
    <location>
        <begin position="27"/>
        <end position="49"/>
    </location>
</feature>
<feature type="domain" description="Cation efflux protein transmembrane" evidence="8">
    <location>
        <begin position="30"/>
        <end position="206"/>
    </location>
</feature>
<name>A0A1V3I8X4_9PAST</name>
<protein>
    <submittedName>
        <fullName evidence="9">Co/Zn/Cd efflux system protein</fullName>
    </submittedName>
</protein>
<dbReference type="GO" id="GO:0005886">
    <property type="term" value="C:plasma membrane"/>
    <property type="evidence" value="ECO:0007669"/>
    <property type="project" value="TreeGrafter"/>
</dbReference>
<dbReference type="AlphaFoldDB" id="A0A1V3I8X4"/>
<evidence type="ECO:0000256" key="3">
    <source>
        <dbReference type="ARBA" id="ARBA00022906"/>
    </source>
</evidence>
<feature type="transmembrane region" description="Helical" evidence="7">
    <location>
        <begin position="61"/>
        <end position="77"/>
    </location>
</feature>
<evidence type="ECO:0000313" key="10">
    <source>
        <dbReference type="Proteomes" id="UP000189437"/>
    </source>
</evidence>
<dbReference type="GO" id="GO:0005385">
    <property type="term" value="F:zinc ion transmembrane transporter activity"/>
    <property type="evidence" value="ECO:0007669"/>
    <property type="project" value="TreeGrafter"/>
</dbReference>
<feature type="transmembrane region" description="Helical" evidence="7">
    <location>
        <begin position="84"/>
        <end position="102"/>
    </location>
</feature>
<evidence type="ECO:0000256" key="6">
    <source>
        <dbReference type="SAM" id="MobiDB-lite"/>
    </source>
</evidence>
<organism evidence="9 10">
    <name type="scientific">Rodentibacter heidelbergensis</name>
    <dbReference type="NCBI Taxonomy" id="1908258"/>
    <lineage>
        <taxon>Bacteria</taxon>
        <taxon>Pseudomonadati</taxon>
        <taxon>Pseudomonadota</taxon>
        <taxon>Gammaproteobacteria</taxon>
        <taxon>Pasteurellales</taxon>
        <taxon>Pasteurellaceae</taxon>
        <taxon>Rodentibacter</taxon>
    </lineage>
</organism>
<comment type="subcellular location">
    <subcellularLocation>
        <location evidence="1">Membrane</location>
        <topology evidence="1">Multi-pass membrane protein</topology>
    </subcellularLocation>
</comment>
<keyword evidence="10" id="KW-1185">Reference proteome</keyword>
<keyword evidence="2 7" id="KW-0812">Transmembrane</keyword>
<evidence type="ECO:0000256" key="2">
    <source>
        <dbReference type="ARBA" id="ARBA00022692"/>
    </source>
</evidence>
<dbReference type="RefSeq" id="WP_077427452.1">
    <property type="nucleotide sequence ID" value="NZ_MLHH01000014.1"/>
</dbReference>